<dbReference type="EMBL" id="JAESWB010000027">
    <property type="protein sequence ID" value="MBL4951460.1"/>
    <property type="molecule type" value="Genomic_DNA"/>
</dbReference>
<accession>A0ABS1TJF8</accession>
<evidence type="ECO:0000313" key="2">
    <source>
        <dbReference type="EMBL" id="MBL4951460.1"/>
    </source>
</evidence>
<dbReference type="InterPro" id="IPR014914">
    <property type="entry name" value="RES_dom"/>
</dbReference>
<name>A0ABS1TJF8_9BACI</name>
<feature type="domain" description="RES" evidence="1">
    <location>
        <begin position="14"/>
        <end position="140"/>
    </location>
</feature>
<sequence>MKLWRITTRKWALDKRCDGARLYGGRWNPPGYPVMYAGATIEICALEKFVHLTGAAHPPLVLVSIDVPDDEGLWLRPGIGELPPDWAQLPAPGSAQAFGRQWLESAGQLLLFLPSAIIPESTNAMINPRHPAYDDVKLAIVRDFSFDARMMKFSATG</sequence>
<dbReference type="Proteomes" id="UP000623967">
    <property type="component" value="Unassembled WGS sequence"/>
</dbReference>
<gene>
    <name evidence="2" type="ORF">JK635_04285</name>
</gene>
<protein>
    <submittedName>
        <fullName evidence="2">RES family NAD+ phosphorylase</fullName>
    </submittedName>
</protein>
<evidence type="ECO:0000259" key="1">
    <source>
        <dbReference type="SMART" id="SM00953"/>
    </source>
</evidence>
<organism evidence="2 3">
    <name type="scientific">Neobacillus paridis</name>
    <dbReference type="NCBI Taxonomy" id="2803862"/>
    <lineage>
        <taxon>Bacteria</taxon>
        <taxon>Bacillati</taxon>
        <taxon>Bacillota</taxon>
        <taxon>Bacilli</taxon>
        <taxon>Bacillales</taxon>
        <taxon>Bacillaceae</taxon>
        <taxon>Neobacillus</taxon>
    </lineage>
</organism>
<dbReference type="Pfam" id="PF08808">
    <property type="entry name" value="RES"/>
    <property type="match status" value="1"/>
</dbReference>
<dbReference type="RefSeq" id="WP_202652753.1">
    <property type="nucleotide sequence ID" value="NZ_JAESWB010000027.1"/>
</dbReference>
<evidence type="ECO:0000313" key="3">
    <source>
        <dbReference type="Proteomes" id="UP000623967"/>
    </source>
</evidence>
<reference evidence="2 3" key="1">
    <citation type="submission" date="2021-01" db="EMBL/GenBank/DDBJ databases">
        <title>Genome public.</title>
        <authorList>
            <person name="Liu C."/>
            <person name="Sun Q."/>
        </authorList>
    </citation>
    <scope>NUCLEOTIDE SEQUENCE [LARGE SCALE GENOMIC DNA]</scope>
    <source>
        <strain evidence="2 3">YIM B02564</strain>
    </source>
</reference>
<keyword evidence="3" id="KW-1185">Reference proteome</keyword>
<comment type="caution">
    <text evidence="2">The sequence shown here is derived from an EMBL/GenBank/DDBJ whole genome shotgun (WGS) entry which is preliminary data.</text>
</comment>
<proteinExistence type="predicted"/>
<dbReference type="SMART" id="SM00953">
    <property type="entry name" value="RES"/>
    <property type="match status" value="1"/>
</dbReference>